<dbReference type="Pfam" id="PF13564">
    <property type="entry name" value="DoxX_2"/>
    <property type="match status" value="1"/>
</dbReference>
<keyword evidence="2 5" id="KW-0812">Transmembrane</keyword>
<dbReference type="Proteomes" id="UP001319080">
    <property type="component" value="Unassembled WGS sequence"/>
</dbReference>
<feature type="transmembrane region" description="Helical" evidence="5">
    <location>
        <begin position="55"/>
        <end position="75"/>
    </location>
</feature>
<evidence type="ECO:0000256" key="3">
    <source>
        <dbReference type="ARBA" id="ARBA00022989"/>
    </source>
</evidence>
<proteinExistence type="predicted"/>
<reference evidence="6 7" key="1">
    <citation type="submission" date="2021-05" db="EMBL/GenBank/DDBJ databases">
        <title>A Polyphasic approach of four new species of the genus Ohtaekwangia: Ohtaekwangia histidinii sp. nov., Ohtaekwangia cretensis sp. nov., Ohtaekwangia indiensis sp. nov., Ohtaekwangia reichenbachii sp. nov. from diverse environment.</title>
        <authorList>
            <person name="Octaviana S."/>
        </authorList>
    </citation>
    <scope>NUCLEOTIDE SEQUENCE [LARGE SCALE GENOMIC DNA]</scope>
    <source>
        <strain evidence="6 7">PWU5</strain>
    </source>
</reference>
<keyword evidence="4 5" id="KW-0472">Membrane</keyword>
<keyword evidence="3 5" id="KW-1133">Transmembrane helix</keyword>
<evidence type="ECO:0000256" key="2">
    <source>
        <dbReference type="ARBA" id="ARBA00022692"/>
    </source>
</evidence>
<dbReference type="InterPro" id="IPR032808">
    <property type="entry name" value="DoxX"/>
</dbReference>
<comment type="caution">
    <text evidence="6">The sequence shown here is derived from an EMBL/GenBank/DDBJ whole genome shotgun (WGS) entry which is preliminary data.</text>
</comment>
<accession>A0AAP2DVY8</accession>
<evidence type="ECO:0000256" key="1">
    <source>
        <dbReference type="ARBA" id="ARBA00004141"/>
    </source>
</evidence>
<gene>
    <name evidence="6" type="ORF">KK062_09080</name>
</gene>
<feature type="transmembrane region" description="Helical" evidence="5">
    <location>
        <begin position="12"/>
        <end position="35"/>
    </location>
</feature>
<feature type="transmembrane region" description="Helical" evidence="5">
    <location>
        <begin position="82"/>
        <end position="103"/>
    </location>
</feature>
<organism evidence="6 7">
    <name type="scientific">Dawidia cretensis</name>
    <dbReference type="NCBI Taxonomy" id="2782350"/>
    <lineage>
        <taxon>Bacteria</taxon>
        <taxon>Pseudomonadati</taxon>
        <taxon>Bacteroidota</taxon>
        <taxon>Cytophagia</taxon>
        <taxon>Cytophagales</taxon>
        <taxon>Chryseotaleaceae</taxon>
        <taxon>Dawidia</taxon>
    </lineage>
</organism>
<keyword evidence="7" id="KW-1185">Reference proteome</keyword>
<evidence type="ECO:0000313" key="7">
    <source>
        <dbReference type="Proteomes" id="UP001319080"/>
    </source>
</evidence>
<protein>
    <submittedName>
        <fullName evidence="6">DoxX family protein</fullName>
    </submittedName>
</protein>
<sequence length="138" mass="14722">MTNQHKPSKALHTTLWVVQILLAVMLLWAGTVKLFQPAHEVAAMWSWAGEVPLALLRLTGAVDLLGGLGLILPALLRIRPRLTPFAAVGIVVLMICAGIFHIVRGEGSQIGFNVLVAVLAAGIAWGRFGKAAIPARHP</sequence>
<evidence type="ECO:0000256" key="4">
    <source>
        <dbReference type="ARBA" id="ARBA00023136"/>
    </source>
</evidence>
<comment type="subcellular location">
    <subcellularLocation>
        <location evidence="1">Membrane</location>
        <topology evidence="1">Multi-pass membrane protein</topology>
    </subcellularLocation>
</comment>
<dbReference type="RefSeq" id="WP_254083968.1">
    <property type="nucleotide sequence ID" value="NZ_JAHESE010000006.1"/>
</dbReference>
<dbReference type="EMBL" id="JAHESE010000006">
    <property type="protein sequence ID" value="MBT1708376.1"/>
    <property type="molecule type" value="Genomic_DNA"/>
</dbReference>
<evidence type="ECO:0000256" key="5">
    <source>
        <dbReference type="SAM" id="Phobius"/>
    </source>
</evidence>
<dbReference type="GO" id="GO:0016020">
    <property type="term" value="C:membrane"/>
    <property type="evidence" value="ECO:0007669"/>
    <property type="project" value="UniProtKB-SubCell"/>
</dbReference>
<name>A0AAP2DVY8_9BACT</name>
<feature type="transmembrane region" description="Helical" evidence="5">
    <location>
        <begin position="109"/>
        <end position="128"/>
    </location>
</feature>
<dbReference type="AlphaFoldDB" id="A0AAP2DVY8"/>
<evidence type="ECO:0000313" key="6">
    <source>
        <dbReference type="EMBL" id="MBT1708376.1"/>
    </source>
</evidence>